<evidence type="ECO:0000256" key="4">
    <source>
        <dbReference type="ARBA" id="ARBA00022679"/>
    </source>
</evidence>
<sequence length="341" mass="37354">MVPEFTAVISSLDGAHRIGRALDALAAQTLGSRIEVIVVDDGSADDTAEIAQARGVKVIRHERNQGVSAARNTGMRAATAPVVAFLDDDCAPPPHWAEALLGGYEDGVTGVGGPVVPTRGRGYLGRFVERNNRHQPQELALTVSAALPYRFYLYLRRQWTVPETPERQDVHALTGSNMSFRVAAMLEVGGFDPRFRFGAEEEDLTRRLRGLGNGRMVSVRDACMPYTYEPSARDLLRRSVRYGRGNALHYCKWPEVRPTLFPWPFLVGLLLSAGTLNIGLALAGLLLPLVLYPGGVRGAKTLRSPEALLDPYVRLAQEACENFGFLQGAWRYRAYFAASGA</sequence>
<keyword evidence="5" id="KW-0472">Membrane</keyword>
<feature type="domain" description="Glycosyltransferase 2-like" evidence="6">
    <location>
        <begin position="8"/>
        <end position="137"/>
    </location>
</feature>
<dbReference type="PANTHER" id="PTHR43179:SF12">
    <property type="entry name" value="GALACTOFURANOSYLTRANSFERASE GLFT2"/>
    <property type="match status" value="1"/>
</dbReference>
<evidence type="ECO:0000256" key="5">
    <source>
        <dbReference type="SAM" id="Phobius"/>
    </source>
</evidence>
<keyword evidence="4" id="KW-0808">Transferase</keyword>
<comment type="similarity">
    <text evidence="2">Belongs to the glycosyltransferase 2 family.</text>
</comment>
<evidence type="ECO:0000259" key="6">
    <source>
        <dbReference type="Pfam" id="PF00535"/>
    </source>
</evidence>
<comment type="caution">
    <text evidence="7">The sequence shown here is derived from an EMBL/GenBank/DDBJ whole genome shotgun (WGS) entry which is preliminary data.</text>
</comment>
<proteinExistence type="inferred from homology"/>
<comment type="pathway">
    <text evidence="1">Cell wall biogenesis; cell wall polysaccharide biosynthesis.</text>
</comment>
<dbReference type="Gene3D" id="3.90.550.10">
    <property type="entry name" value="Spore Coat Polysaccharide Biosynthesis Protein SpsA, Chain A"/>
    <property type="match status" value="1"/>
</dbReference>
<evidence type="ECO:0000256" key="2">
    <source>
        <dbReference type="ARBA" id="ARBA00006739"/>
    </source>
</evidence>
<keyword evidence="3" id="KW-0328">Glycosyltransferase</keyword>
<reference evidence="8" key="1">
    <citation type="journal article" date="2019" name="Int. J. Syst. Evol. Microbiol.">
        <title>The Global Catalogue of Microorganisms (GCM) 10K type strain sequencing project: providing services to taxonomists for standard genome sequencing and annotation.</title>
        <authorList>
            <consortium name="The Broad Institute Genomics Platform"/>
            <consortium name="The Broad Institute Genome Sequencing Center for Infectious Disease"/>
            <person name="Wu L."/>
            <person name="Ma J."/>
        </authorList>
    </citation>
    <scope>NUCLEOTIDE SEQUENCE [LARGE SCALE GENOMIC DNA]</scope>
    <source>
        <strain evidence="8">JCM 9377</strain>
    </source>
</reference>
<dbReference type="InterPro" id="IPR001173">
    <property type="entry name" value="Glyco_trans_2-like"/>
</dbReference>
<dbReference type="PANTHER" id="PTHR43179">
    <property type="entry name" value="RHAMNOSYLTRANSFERASE WBBL"/>
    <property type="match status" value="1"/>
</dbReference>
<dbReference type="Proteomes" id="UP001501237">
    <property type="component" value="Unassembled WGS sequence"/>
</dbReference>
<dbReference type="InterPro" id="IPR029044">
    <property type="entry name" value="Nucleotide-diphossugar_trans"/>
</dbReference>
<keyword evidence="5" id="KW-1133">Transmembrane helix</keyword>
<evidence type="ECO:0000256" key="1">
    <source>
        <dbReference type="ARBA" id="ARBA00004776"/>
    </source>
</evidence>
<dbReference type="EMBL" id="BAAAUV010000017">
    <property type="protein sequence ID" value="GAA3228010.1"/>
    <property type="molecule type" value="Genomic_DNA"/>
</dbReference>
<dbReference type="SUPFAM" id="SSF53448">
    <property type="entry name" value="Nucleotide-diphospho-sugar transferases"/>
    <property type="match status" value="1"/>
</dbReference>
<dbReference type="Pfam" id="PF00535">
    <property type="entry name" value="Glycos_transf_2"/>
    <property type="match status" value="1"/>
</dbReference>
<evidence type="ECO:0000313" key="8">
    <source>
        <dbReference type="Proteomes" id="UP001501237"/>
    </source>
</evidence>
<dbReference type="CDD" id="cd00761">
    <property type="entry name" value="Glyco_tranf_GTA_type"/>
    <property type="match status" value="1"/>
</dbReference>
<evidence type="ECO:0000256" key="3">
    <source>
        <dbReference type="ARBA" id="ARBA00022676"/>
    </source>
</evidence>
<organism evidence="7 8">
    <name type="scientific">Actinocorallia longicatena</name>
    <dbReference type="NCBI Taxonomy" id="111803"/>
    <lineage>
        <taxon>Bacteria</taxon>
        <taxon>Bacillati</taxon>
        <taxon>Actinomycetota</taxon>
        <taxon>Actinomycetes</taxon>
        <taxon>Streptosporangiales</taxon>
        <taxon>Thermomonosporaceae</taxon>
        <taxon>Actinocorallia</taxon>
    </lineage>
</organism>
<protein>
    <recommendedName>
        <fullName evidence="6">Glycosyltransferase 2-like domain-containing protein</fullName>
    </recommendedName>
</protein>
<gene>
    <name evidence="7" type="ORF">GCM10010468_57160</name>
</gene>
<name>A0ABP6QG34_9ACTN</name>
<feature type="transmembrane region" description="Helical" evidence="5">
    <location>
        <begin position="263"/>
        <end position="292"/>
    </location>
</feature>
<keyword evidence="8" id="KW-1185">Reference proteome</keyword>
<evidence type="ECO:0000313" key="7">
    <source>
        <dbReference type="EMBL" id="GAA3228010.1"/>
    </source>
</evidence>
<keyword evidence="5" id="KW-0812">Transmembrane</keyword>
<accession>A0ABP6QG34</accession>